<evidence type="ECO:0000259" key="2">
    <source>
        <dbReference type="PROSITE" id="PS51781"/>
    </source>
</evidence>
<gene>
    <name evidence="3" type="ORF">NYR54_00635</name>
</gene>
<feature type="signal peptide" evidence="1">
    <location>
        <begin position="1"/>
        <end position="22"/>
    </location>
</feature>
<dbReference type="RefSeq" id="WP_261513423.1">
    <property type="nucleotide sequence ID" value="NZ_JAODNV010000001.1"/>
</dbReference>
<keyword evidence="1" id="KW-0732">Signal</keyword>
<proteinExistence type="predicted"/>
<dbReference type="Proteomes" id="UP001149009">
    <property type="component" value="Unassembled WGS sequence"/>
</dbReference>
<feature type="chain" id="PRO_5040869480" evidence="1">
    <location>
        <begin position="23"/>
        <end position="227"/>
    </location>
</feature>
<evidence type="ECO:0000313" key="3">
    <source>
        <dbReference type="EMBL" id="MCT8988804.1"/>
    </source>
</evidence>
<reference evidence="3" key="1">
    <citation type="submission" date="2022-08" db="EMBL/GenBank/DDBJ databases">
        <title>Chelativorans sichuanense sp. nov., a paraffin oil-degrading bacterium isolated from a mixture of oil-based drill cuttings and paddy soil.</title>
        <authorList>
            <person name="Yu J."/>
            <person name="Liu H."/>
            <person name="Chen Q."/>
        </authorList>
    </citation>
    <scope>NUCLEOTIDE SEQUENCE</scope>
    <source>
        <strain evidence="3">SCAU 2101</strain>
    </source>
</reference>
<protein>
    <submittedName>
        <fullName evidence="3">DUF1236 domain-containing protein</fullName>
    </submittedName>
</protein>
<evidence type="ECO:0000313" key="4">
    <source>
        <dbReference type="Proteomes" id="UP001149009"/>
    </source>
</evidence>
<accession>A0A9X3AYX0</accession>
<name>A0A9X3AYX0_9HYPH</name>
<dbReference type="AlphaFoldDB" id="A0A9X3AYX0"/>
<keyword evidence="4" id="KW-1185">Reference proteome</keyword>
<dbReference type="InterPro" id="IPR003646">
    <property type="entry name" value="SH3-like_bac-type"/>
</dbReference>
<dbReference type="PROSITE" id="PS51781">
    <property type="entry name" value="SH3B"/>
    <property type="match status" value="1"/>
</dbReference>
<dbReference type="Pfam" id="PF13441">
    <property type="entry name" value="Gly-zipper_YMGG"/>
    <property type="match status" value="1"/>
</dbReference>
<dbReference type="EMBL" id="JAODNV010000001">
    <property type="protein sequence ID" value="MCT8988804.1"/>
    <property type="molecule type" value="Genomic_DNA"/>
</dbReference>
<comment type="caution">
    <text evidence="3">The sequence shown here is derived from an EMBL/GenBank/DDBJ whole genome shotgun (WGS) entry which is preliminary data.</text>
</comment>
<dbReference type="Gene3D" id="2.30.30.40">
    <property type="entry name" value="SH3 Domains"/>
    <property type="match status" value="1"/>
</dbReference>
<dbReference type="InterPro" id="IPR027367">
    <property type="entry name" value="Gly-zipper_YMGG"/>
</dbReference>
<evidence type="ECO:0000256" key="1">
    <source>
        <dbReference type="SAM" id="SignalP"/>
    </source>
</evidence>
<dbReference type="InterPro" id="IPR009642">
    <property type="entry name" value="DUF1236"/>
</dbReference>
<feature type="domain" description="SH3b" evidence="2">
    <location>
        <begin position="21"/>
        <end position="88"/>
    </location>
</feature>
<dbReference type="Pfam" id="PF08239">
    <property type="entry name" value="SH3_3"/>
    <property type="match status" value="1"/>
</dbReference>
<dbReference type="Pfam" id="PF06823">
    <property type="entry name" value="DUF1236"/>
    <property type="match status" value="1"/>
</dbReference>
<organism evidence="3 4">
    <name type="scientific">Chelativorans petroleitrophicus</name>
    <dbReference type="NCBI Taxonomy" id="2975484"/>
    <lineage>
        <taxon>Bacteria</taxon>
        <taxon>Pseudomonadati</taxon>
        <taxon>Pseudomonadota</taxon>
        <taxon>Alphaproteobacteria</taxon>
        <taxon>Hyphomicrobiales</taxon>
        <taxon>Phyllobacteriaceae</taxon>
        <taxon>Chelativorans</taxon>
    </lineage>
</organism>
<sequence>MKAFALKGAVAALALASFTGLAAAQVTAMATTDLNIRSGPGPQYPVVGLIESSQETTIQGCLEGSKWCQVSHAGIEGWAYSDYLAATIGSETIVLTERPVEAVPTVTYETTASTDTDADGALAGATSGAVAGAIIGGPAGAAIGAGVGAVAGGAADMITPPQEVVSYVETNRVEPVYLEGEVVVGAALPETVEVREIPDYEYRYVYVNGQPVLVEPETRRIVYVVRQ</sequence>